<evidence type="ECO:0000256" key="6">
    <source>
        <dbReference type="ARBA" id="ARBA00022989"/>
    </source>
</evidence>
<keyword evidence="5" id="KW-0732">Signal</keyword>
<evidence type="ECO:0000256" key="3">
    <source>
        <dbReference type="ARBA" id="ARBA00022475"/>
    </source>
</evidence>
<reference evidence="9" key="1">
    <citation type="submission" date="2016-04" db="UniProtKB">
        <authorList>
            <consortium name="WormBaseParasite"/>
        </authorList>
    </citation>
    <scope>IDENTIFICATION</scope>
</reference>
<organism evidence="9">
    <name type="scientific">Haemonchus placei</name>
    <name type="common">Barber's pole worm</name>
    <dbReference type="NCBI Taxonomy" id="6290"/>
    <lineage>
        <taxon>Eukaryota</taxon>
        <taxon>Metazoa</taxon>
        <taxon>Ecdysozoa</taxon>
        <taxon>Nematoda</taxon>
        <taxon>Chromadorea</taxon>
        <taxon>Rhabditida</taxon>
        <taxon>Rhabditina</taxon>
        <taxon>Rhabditomorpha</taxon>
        <taxon>Strongyloidea</taxon>
        <taxon>Trichostrongylidae</taxon>
        <taxon>Haemonchus</taxon>
    </lineage>
</organism>
<dbReference type="WBParaSite" id="HPLM_0001305901-mRNA-1">
    <property type="protein sequence ID" value="HPLM_0001305901-mRNA-1"/>
    <property type="gene ID" value="HPLM_0001305901"/>
</dbReference>
<dbReference type="InterPro" id="IPR056953">
    <property type="entry name" value="CUT_N"/>
</dbReference>
<protein>
    <submittedName>
        <fullName evidence="9">ZP domain-containing protein</fullName>
    </submittedName>
</protein>
<feature type="domain" description="ZP" evidence="8">
    <location>
        <begin position="58"/>
        <end position="248"/>
    </location>
</feature>
<comment type="subcellular location">
    <subcellularLocation>
        <location evidence="1">Cell membrane</location>
        <topology evidence="1">Single-pass type I membrane protein</topology>
    </subcellularLocation>
</comment>
<accession>A0A158QPP3</accession>
<dbReference type="Pfam" id="PF25301">
    <property type="entry name" value="CUT_C"/>
    <property type="match status" value="1"/>
</dbReference>
<proteinExistence type="predicted"/>
<dbReference type="AlphaFoldDB" id="A0A158QPP3"/>
<dbReference type="GO" id="GO:0042302">
    <property type="term" value="F:structural constituent of cuticle"/>
    <property type="evidence" value="ECO:0007669"/>
    <property type="project" value="UniProtKB-KW"/>
</dbReference>
<dbReference type="SMART" id="SM00241">
    <property type="entry name" value="ZP"/>
    <property type="match status" value="1"/>
</dbReference>
<dbReference type="InterPro" id="IPR057475">
    <property type="entry name" value="CUT_C"/>
</dbReference>
<keyword evidence="2" id="KW-0193">Cuticle</keyword>
<keyword evidence="7" id="KW-0472">Membrane</keyword>
<sequence length="248" mass="28191">LKHLAGRKSMTRSYGEGLIPFTPIALNQARFLRLQRITLGRLSARQDQKKAAGAPMLICGEGVMGIIMRDPFNGRIFSSHREKDPECLQYVTKNTLPKFLTSLDGQCGVWSKKSLMSSTTDFHLRIVVSFDYEYLTEEDKIYDLTCSYSSQNISVNAYYDTINFAAQSVRNSSVLPTCHYSLRLNSPDGMRIHAAKIGQLVYHRWSCPSEEFSFKVYRCYIHNGEHQSYLIINDKGYLATHVAVILVV</sequence>
<keyword evidence="3" id="KW-1003">Cell membrane</keyword>
<evidence type="ECO:0000256" key="7">
    <source>
        <dbReference type="ARBA" id="ARBA00023136"/>
    </source>
</evidence>
<dbReference type="InterPro" id="IPR001507">
    <property type="entry name" value="ZP_dom"/>
</dbReference>
<dbReference type="PANTHER" id="PTHR22907">
    <property type="entry name" value="GH04558P"/>
    <property type="match status" value="1"/>
</dbReference>
<keyword evidence="6" id="KW-1133">Transmembrane helix</keyword>
<evidence type="ECO:0000256" key="1">
    <source>
        <dbReference type="ARBA" id="ARBA00004251"/>
    </source>
</evidence>
<dbReference type="PROSITE" id="PS51034">
    <property type="entry name" value="ZP_2"/>
    <property type="match status" value="1"/>
</dbReference>
<name>A0A158QPP3_HAEPC</name>
<evidence type="ECO:0000259" key="8">
    <source>
        <dbReference type="PROSITE" id="PS51034"/>
    </source>
</evidence>
<keyword evidence="4" id="KW-0812">Transmembrane</keyword>
<evidence type="ECO:0000256" key="5">
    <source>
        <dbReference type="ARBA" id="ARBA00022729"/>
    </source>
</evidence>
<dbReference type="InterPro" id="IPR051962">
    <property type="entry name" value="Cuticlin"/>
</dbReference>
<evidence type="ECO:0000256" key="4">
    <source>
        <dbReference type="ARBA" id="ARBA00022692"/>
    </source>
</evidence>
<dbReference type="PANTHER" id="PTHR22907:SF14">
    <property type="entry name" value="ZP DOMAIN-CONTAINING PROTEIN"/>
    <property type="match status" value="1"/>
</dbReference>
<evidence type="ECO:0000313" key="9">
    <source>
        <dbReference type="WBParaSite" id="HPLM_0001305901-mRNA-1"/>
    </source>
</evidence>
<dbReference type="Pfam" id="PF25057">
    <property type="entry name" value="CUT_N"/>
    <property type="match status" value="1"/>
</dbReference>
<dbReference type="GO" id="GO:0005886">
    <property type="term" value="C:plasma membrane"/>
    <property type="evidence" value="ECO:0007669"/>
    <property type="project" value="UniProtKB-SubCell"/>
</dbReference>
<evidence type="ECO:0000256" key="2">
    <source>
        <dbReference type="ARBA" id="ARBA00022460"/>
    </source>
</evidence>